<proteinExistence type="predicted"/>
<feature type="non-terminal residue" evidence="2">
    <location>
        <position position="213"/>
    </location>
</feature>
<dbReference type="Gene3D" id="2.40.128.590">
    <property type="entry name" value="CpcT/CpeT domain"/>
    <property type="match status" value="1"/>
</dbReference>
<keyword evidence="1" id="KW-0732">Signal</keyword>
<reference evidence="2" key="1">
    <citation type="submission" date="2014-12" db="EMBL/GenBank/DDBJ databases">
        <title>Insight into the proteome of Arion vulgaris.</title>
        <authorList>
            <person name="Aradska J."/>
            <person name="Bulat T."/>
            <person name="Smidak R."/>
            <person name="Sarate P."/>
            <person name="Gangsoo J."/>
            <person name="Sialana F."/>
            <person name="Bilban M."/>
            <person name="Lubec G."/>
        </authorList>
    </citation>
    <scope>NUCLEOTIDE SEQUENCE</scope>
    <source>
        <tissue evidence="2">Skin</tissue>
    </source>
</reference>
<feature type="chain" id="PRO_5002126582" evidence="1">
    <location>
        <begin position="21"/>
        <end position="213"/>
    </location>
</feature>
<evidence type="ECO:0000313" key="2">
    <source>
        <dbReference type="EMBL" id="CEK59984.1"/>
    </source>
</evidence>
<accession>A0A0B6YUN6</accession>
<name>A0A0B6YUN6_9EUPU</name>
<feature type="non-terminal residue" evidence="2">
    <location>
        <position position="1"/>
    </location>
</feature>
<evidence type="ECO:0000256" key="1">
    <source>
        <dbReference type="SAM" id="SignalP"/>
    </source>
</evidence>
<sequence>FIRYSVLLVAVCVLVGQVSARRNVIFDFMKTFNGLYTNNEQITHVAPGQPIPDAVKITFIPLKLKKLWEPVIYFEEALNGEVKQRELWVLRSDKIRIITFRIYNITFDDKSRGFDRDAAIAALGPKDLHGKKDCVGTFLGLPNGWFTGGKPDCTDDYANGNYPIRAGVDTCNSMIFNYPPIVSESTPFMPIVVKPEGDRYPVPGMPASYSNPC</sequence>
<dbReference type="InterPro" id="IPR038672">
    <property type="entry name" value="CpcT/CpeT_sf"/>
</dbReference>
<organism evidence="2">
    <name type="scientific">Arion vulgaris</name>
    <dbReference type="NCBI Taxonomy" id="1028688"/>
    <lineage>
        <taxon>Eukaryota</taxon>
        <taxon>Metazoa</taxon>
        <taxon>Spiralia</taxon>
        <taxon>Lophotrochozoa</taxon>
        <taxon>Mollusca</taxon>
        <taxon>Gastropoda</taxon>
        <taxon>Heterobranchia</taxon>
        <taxon>Euthyneura</taxon>
        <taxon>Panpulmonata</taxon>
        <taxon>Eupulmonata</taxon>
        <taxon>Stylommatophora</taxon>
        <taxon>Helicina</taxon>
        <taxon>Arionoidea</taxon>
        <taxon>Arionidae</taxon>
        <taxon>Arion</taxon>
    </lineage>
</organism>
<feature type="signal peptide" evidence="1">
    <location>
        <begin position="1"/>
        <end position="20"/>
    </location>
</feature>
<dbReference type="AlphaFoldDB" id="A0A0B6YUN6"/>
<gene>
    <name evidence="2" type="primary">ORF38059</name>
</gene>
<dbReference type="EMBL" id="HACG01013119">
    <property type="protein sequence ID" value="CEK59984.1"/>
    <property type="molecule type" value="Transcribed_RNA"/>
</dbReference>
<protein>
    <submittedName>
        <fullName evidence="2">Uncharacterized protein</fullName>
    </submittedName>
</protein>